<dbReference type="EMBL" id="LR901620">
    <property type="protein sequence ID" value="CAD7249017.1"/>
    <property type="molecule type" value="Genomic_DNA"/>
</dbReference>
<keyword evidence="2 4" id="KW-0863">Zinc-finger</keyword>
<feature type="region of interest" description="Disordered" evidence="5">
    <location>
        <begin position="1"/>
        <end position="40"/>
    </location>
</feature>
<protein>
    <recommendedName>
        <fullName evidence="6">BED-type domain-containing protein</fullName>
    </recommendedName>
</protein>
<dbReference type="PROSITE" id="PS50808">
    <property type="entry name" value="ZF_BED"/>
    <property type="match status" value="1"/>
</dbReference>
<dbReference type="EMBL" id="CAJPEV010002103">
    <property type="protein sequence ID" value="CAG0895668.1"/>
    <property type="molecule type" value="Genomic_DNA"/>
</dbReference>
<accession>A0A7R8XFT3</accession>
<evidence type="ECO:0000256" key="1">
    <source>
        <dbReference type="ARBA" id="ARBA00022723"/>
    </source>
</evidence>
<dbReference type="AlphaFoldDB" id="A0A7R8XFT3"/>
<sequence length="284" mass="31399">MADTVIKGTESPDSMAEVDAQGATDTMNEDMPDAEASGSVASEKGNVTLIDVSSAPINSTDATLTSQLVREKLEMGVFRSQPKQKAKSSVWKLFNCIVDGNGRDTSYVICKYCFHVMYHDSHRTGTSTMRKHKCWLEMNGVPPKKRKGSYIPISGHEYALKTKKSASLNDTNGLLADDEEEMSDDSDDDEGKQWQLPLFQKFLKIEEERLKIEKQRLALERHHTGLLKVVAQKTSQIVDFLSGEKIIIQQPTIAVEGVVGEAHRITVSDATPIPIVEMSDGKPS</sequence>
<dbReference type="GO" id="GO:0008270">
    <property type="term" value="F:zinc ion binding"/>
    <property type="evidence" value="ECO:0007669"/>
    <property type="project" value="UniProtKB-KW"/>
</dbReference>
<evidence type="ECO:0000313" key="8">
    <source>
        <dbReference type="Proteomes" id="UP000677054"/>
    </source>
</evidence>
<dbReference type="GO" id="GO:0003677">
    <property type="term" value="F:DNA binding"/>
    <property type="evidence" value="ECO:0007669"/>
    <property type="project" value="InterPro"/>
</dbReference>
<reference evidence="7" key="1">
    <citation type="submission" date="2020-11" db="EMBL/GenBank/DDBJ databases">
        <authorList>
            <person name="Tran Van P."/>
        </authorList>
    </citation>
    <scope>NUCLEOTIDE SEQUENCE</scope>
</reference>
<keyword evidence="8" id="KW-1185">Reference proteome</keyword>
<proteinExistence type="predicted"/>
<dbReference type="InterPro" id="IPR003656">
    <property type="entry name" value="Znf_BED"/>
</dbReference>
<dbReference type="Proteomes" id="UP000677054">
    <property type="component" value="Unassembled WGS sequence"/>
</dbReference>
<evidence type="ECO:0000256" key="5">
    <source>
        <dbReference type="SAM" id="MobiDB-lite"/>
    </source>
</evidence>
<evidence type="ECO:0000256" key="2">
    <source>
        <dbReference type="ARBA" id="ARBA00022771"/>
    </source>
</evidence>
<evidence type="ECO:0000256" key="4">
    <source>
        <dbReference type="PROSITE-ProRule" id="PRU00027"/>
    </source>
</evidence>
<name>A0A7R8XFT3_9CRUS</name>
<evidence type="ECO:0000259" key="6">
    <source>
        <dbReference type="PROSITE" id="PS50808"/>
    </source>
</evidence>
<evidence type="ECO:0000256" key="3">
    <source>
        <dbReference type="ARBA" id="ARBA00022833"/>
    </source>
</evidence>
<dbReference type="OrthoDB" id="512616at2759"/>
<keyword evidence="1" id="KW-0479">Metal-binding</keyword>
<feature type="domain" description="BED-type" evidence="6">
    <location>
        <begin position="85"/>
        <end position="132"/>
    </location>
</feature>
<gene>
    <name evidence="7" type="ORF">DSTB1V02_LOCUS8818</name>
</gene>
<evidence type="ECO:0000313" key="7">
    <source>
        <dbReference type="EMBL" id="CAD7249017.1"/>
    </source>
</evidence>
<organism evidence="7">
    <name type="scientific">Darwinula stevensoni</name>
    <dbReference type="NCBI Taxonomy" id="69355"/>
    <lineage>
        <taxon>Eukaryota</taxon>
        <taxon>Metazoa</taxon>
        <taxon>Ecdysozoa</taxon>
        <taxon>Arthropoda</taxon>
        <taxon>Crustacea</taxon>
        <taxon>Oligostraca</taxon>
        <taxon>Ostracoda</taxon>
        <taxon>Podocopa</taxon>
        <taxon>Podocopida</taxon>
        <taxon>Darwinulocopina</taxon>
        <taxon>Darwinuloidea</taxon>
        <taxon>Darwinulidae</taxon>
        <taxon>Darwinula</taxon>
    </lineage>
</organism>
<keyword evidence="3" id="KW-0862">Zinc</keyword>